<evidence type="ECO:0000256" key="5">
    <source>
        <dbReference type="ARBA" id="ARBA00022676"/>
    </source>
</evidence>
<dbReference type="InterPro" id="IPR013534">
    <property type="entry name" value="Starch_synth_cat_dom"/>
</dbReference>
<comment type="pathway">
    <text evidence="3 8">Glycan biosynthesis; glycogen biosynthesis.</text>
</comment>
<dbReference type="SUPFAM" id="SSF53756">
    <property type="entry name" value="UDP-Glycosyltransferase/glycogen phosphorylase"/>
    <property type="match status" value="1"/>
</dbReference>
<feature type="domain" description="Starch synthase catalytic" evidence="10">
    <location>
        <begin position="2"/>
        <end position="237"/>
    </location>
</feature>
<dbReference type="EC" id="2.4.1.21" evidence="8"/>
<dbReference type="GO" id="GO:0009011">
    <property type="term" value="F:alpha-1,4-glucan glucosyltransferase (ADP-glucose donor) activity"/>
    <property type="evidence" value="ECO:0007669"/>
    <property type="project" value="UniProtKB-UniRule"/>
</dbReference>
<evidence type="ECO:0000259" key="9">
    <source>
        <dbReference type="Pfam" id="PF00534"/>
    </source>
</evidence>
<reference evidence="11 12" key="1">
    <citation type="submission" date="2019-02" db="EMBL/GenBank/DDBJ databases">
        <title>Genomic Encyclopedia of Type Strains, Phase IV (KMG-IV): sequencing the most valuable type-strain genomes for metagenomic binning, comparative biology and taxonomic classification.</title>
        <authorList>
            <person name="Goeker M."/>
        </authorList>
    </citation>
    <scope>NUCLEOTIDE SEQUENCE [LARGE SCALE GENOMIC DNA]</scope>
    <source>
        <strain evidence="11 12">DSM 19570</strain>
    </source>
</reference>
<dbReference type="UniPathway" id="UPA00164"/>
<proteinExistence type="inferred from homology"/>
<keyword evidence="6 8" id="KW-0808">Transferase</keyword>
<dbReference type="PANTHER" id="PTHR45825">
    <property type="entry name" value="GRANULE-BOUND STARCH SYNTHASE 1, CHLOROPLASTIC/AMYLOPLASTIC"/>
    <property type="match status" value="1"/>
</dbReference>
<keyword evidence="7 8" id="KW-0320">Glycogen biosynthesis</keyword>
<feature type="binding site" evidence="8">
    <location>
        <position position="15"/>
    </location>
    <ligand>
        <name>ADP-alpha-D-glucose</name>
        <dbReference type="ChEBI" id="CHEBI:57498"/>
    </ligand>
</feature>
<gene>
    <name evidence="8" type="primary">glgA</name>
    <name evidence="11" type="ORF">EV670_0420</name>
</gene>
<comment type="similarity">
    <text evidence="4 8">Belongs to the glycosyltransferase 1 family. Bacterial/plant glycogen synthase subfamily.</text>
</comment>
<dbReference type="NCBIfam" id="NF001899">
    <property type="entry name" value="PRK00654.1-2"/>
    <property type="match status" value="1"/>
</dbReference>
<dbReference type="PANTHER" id="PTHR45825:SF11">
    <property type="entry name" value="ALPHA AMYLASE DOMAIN-CONTAINING PROTEIN"/>
    <property type="match status" value="1"/>
</dbReference>
<feature type="domain" description="Glycosyl transferase family 1" evidence="9">
    <location>
        <begin position="293"/>
        <end position="441"/>
    </location>
</feature>
<dbReference type="Pfam" id="PF00534">
    <property type="entry name" value="Glycos_transf_1"/>
    <property type="match status" value="1"/>
</dbReference>
<dbReference type="RefSeq" id="WP_130430888.1">
    <property type="nucleotide sequence ID" value="NZ_SHKP01000004.1"/>
</dbReference>
<evidence type="ECO:0000259" key="10">
    <source>
        <dbReference type="Pfam" id="PF08323"/>
    </source>
</evidence>
<comment type="catalytic activity">
    <reaction evidence="1 8">
        <text>[(1-&gt;4)-alpha-D-glucosyl](n) + ADP-alpha-D-glucose = [(1-&gt;4)-alpha-D-glucosyl](n+1) + ADP + H(+)</text>
        <dbReference type="Rhea" id="RHEA:18189"/>
        <dbReference type="Rhea" id="RHEA-COMP:9584"/>
        <dbReference type="Rhea" id="RHEA-COMP:9587"/>
        <dbReference type="ChEBI" id="CHEBI:15378"/>
        <dbReference type="ChEBI" id="CHEBI:15444"/>
        <dbReference type="ChEBI" id="CHEBI:57498"/>
        <dbReference type="ChEBI" id="CHEBI:456216"/>
        <dbReference type="EC" id="2.4.1.21"/>
    </reaction>
</comment>
<dbReference type="InterPro" id="IPR001296">
    <property type="entry name" value="Glyco_trans_1"/>
</dbReference>
<comment type="function">
    <text evidence="2 8">Synthesizes alpha-1,4-glucan chains using ADP-glucose.</text>
</comment>
<accession>A0A4Q7VZU8</accession>
<evidence type="ECO:0000313" key="11">
    <source>
        <dbReference type="EMBL" id="RZU02397.1"/>
    </source>
</evidence>
<sequence length="482" mass="51441">MRVLQLSAEIYPLLKTGGLADVAAALPQALRAAGCEVRLLLPGFPAILAGLADARPVAELKAPWGERGVLHAGRLPAVGGLPAYVIDVPTRLGEGGHPYTDAGGRPHADSHLRFGWLGFAAARIAAGADADWRPRIVHGHDWHAGLAGAYLALEPSRPRSVFTIHNLAYQGLFESGVMVELGLPARLFDLHQLEFHGRLSFMKGGLVFADAITTVSPSYAREILTPEQGCGLDGLLRTRAGALHGILNGVDDAVWNPATDAAIVAPFDADRLDAKASCRLVLQQELGLRPQAQAPLFGMVSRLAEQKGLQLLLDALPALLAQPEAQLAVLGSGDAGIEAALRAAAEAHPGRVAVRFGVDEALAHRLFAGSDVTLVPSRFEPCGLTQMYGLRYGSLPLVRRVGGLADTVVDSTLEDLADDRATGFVFDAFSAEALARALRRACVLFARPDEWRAVQQRGMQQRFGWDVAAARYAEVYRELLEG</sequence>
<organism evidence="11 12">
    <name type="scientific">Rivibacter subsaxonicus</name>
    <dbReference type="NCBI Taxonomy" id="457575"/>
    <lineage>
        <taxon>Bacteria</taxon>
        <taxon>Pseudomonadati</taxon>
        <taxon>Pseudomonadota</taxon>
        <taxon>Betaproteobacteria</taxon>
        <taxon>Burkholderiales</taxon>
        <taxon>Rivibacter</taxon>
    </lineage>
</organism>
<dbReference type="NCBIfam" id="TIGR02095">
    <property type="entry name" value="glgA"/>
    <property type="match status" value="1"/>
</dbReference>
<evidence type="ECO:0000256" key="4">
    <source>
        <dbReference type="ARBA" id="ARBA00010281"/>
    </source>
</evidence>
<dbReference type="HAMAP" id="MF_00484">
    <property type="entry name" value="Glycogen_synth"/>
    <property type="match status" value="1"/>
</dbReference>
<evidence type="ECO:0000256" key="3">
    <source>
        <dbReference type="ARBA" id="ARBA00004964"/>
    </source>
</evidence>
<dbReference type="Gene3D" id="3.40.50.2000">
    <property type="entry name" value="Glycogen Phosphorylase B"/>
    <property type="match status" value="2"/>
</dbReference>
<dbReference type="Pfam" id="PF08323">
    <property type="entry name" value="Glyco_transf_5"/>
    <property type="match status" value="1"/>
</dbReference>
<evidence type="ECO:0000256" key="6">
    <source>
        <dbReference type="ARBA" id="ARBA00022679"/>
    </source>
</evidence>
<evidence type="ECO:0000256" key="7">
    <source>
        <dbReference type="ARBA" id="ARBA00023056"/>
    </source>
</evidence>
<dbReference type="GO" id="GO:0005978">
    <property type="term" value="P:glycogen biosynthetic process"/>
    <property type="evidence" value="ECO:0007669"/>
    <property type="project" value="UniProtKB-UniRule"/>
</dbReference>
<keyword evidence="12" id="KW-1185">Reference proteome</keyword>
<protein>
    <recommendedName>
        <fullName evidence="8">Glycogen synthase</fullName>
        <ecNumber evidence="8">2.4.1.21</ecNumber>
    </recommendedName>
    <alternativeName>
        <fullName evidence="8">Starch [bacterial glycogen] synthase</fullName>
    </alternativeName>
</protein>
<evidence type="ECO:0000256" key="1">
    <source>
        <dbReference type="ARBA" id="ARBA00001478"/>
    </source>
</evidence>
<evidence type="ECO:0000313" key="12">
    <source>
        <dbReference type="Proteomes" id="UP000293671"/>
    </source>
</evidence>
<dbReference type="EMBL" id="SHKP01000004">
    <property type="protein sequence ID" value="RZU02397.1"/>
    <property type="molecule type" value="Genomic_DNA"/>
</dbReference>
<dbReference type="GO" id="GO:0004373">
    <property type="term" value="F:alpha-1,4-glucan glucosyltransferase (UDP-glucose donor) activity"/>
    <property type="evidence" value="ECO:0007669"/>
    <property type="project" value="InterPro"/>
</dbReference>
<dbReference type="AlphaFoldDB" id="A0A4Q7VZU8"/>
<evidence type="ECO:0000256" key="2">
    <source>
        <dbReference type="ARBA" id="ARBA00002764"/>
    </source>
</evidence>
<keyword evidence="5 8" id="KW-0328">Glycosyltransferase</keyword>
<evidence type="ECO:0000256" key="8">
    <source>
        <dbReference type="HAMAP-Rule" id="MF_00484"/>
    </source>
</evidence>
<dbReference type="OrthoDB" id="9808590at2"/>
<dbReference type="Proteomes" id="UP000293671">
    <property type="component" value="Unassembled WGS sequence"/>
</dbReference>
<dbReference type="InterPro" id="IPR011835">
    <property type="entry name" value="GS/SS"/>
</dbReference>
<name>A0A4Q7VZU8_9BURK</name>
<dbReference type="CDD" id="cd03791">
    <property type="entry name" value="GT5_Glycogen_synthase_DULL1-like"/>
    <property type="match status" value="1"/>
</dbReference>
<comment type="caution">
    <text evidence="11">The sequence shown here is derived from an EMBL/GenBank/DDBJ whole genome shotgun (WGS) entry which is preliminary data.</text>
</comment>
<dbReference type="GO" id="GO:0005829">
    <property type="term" value="C:cytosol"/>
    <property type="evidence" value="ECO:0007669"/>
    <property type="project" value="TreeGrafter"/>
</dbReference>